<dbReference type="PANTHER" id="PTHR42709">
    <property type="entry name" value="ALKALINE PHOSPHATASE LIKE PROTEIN"/>
    <property type="match status" value="1"/>
</dbReference>
<feature type="transmembrane region" description="Helical" evidence="2">
    <location>
        <begin position="14"/>
        <end position="34"/>
    </location>
</feature>
<dbReference type="Pfam" id="PF01569">
    <property type="entry name" value="PAP2"/>
    <property type="match status" value="1"/>
</dbReference>
<dbReference type="InterPro" id="IPR036938">
    <property type="entry name" value="PAP2/HPO_sf"/>
</dbReference>
<dbReference type="GO" id="GO:0005886">
    <property type="term" value="C:plasma membrane"/>
    <property type="evidence" value="ECO:0007669"/>
    <property type="project" value="TreeGrafter"/>
</dbReference>
<evidence type="ECO:0000313" key="4">
    <source>
        <dbReference type="EMBL" id="AYO29517.1"/>
    </source>
</evidence>
<dbReference type="InterPro" id="IPR000326">
    <property type="entry name" value="PAP2/HPO"/>
</dbReference>
<comment type="similarity">
    <text evidence="1">Belongs to the DedA family.</text>
</comment>
<dbReference type="PANTHER" id="PTHR42709:SF11">
    <property type="entry name" value="DEDA FAMILY PROTEIN"/>
    <property type="match status" value="1"/>
</dbReference>
<feature type="transmembrane region" description="Helical" evidence="2">
    <location>
        <begin position="95"/>
        <end position="113"/>
    </location>
</feature>
<proteinExistence type="inferred from homology"/>
<feature type="transmembrane region" description="Helical" evidence="2">
    <location>
        <begin position="377"/>
        <end position="397"/>
    </location>
</feature>
<evidence type="ECO:0000256" key="1">
    <source>
        <dbReference type="ARBA" id="ARBA00010792"/>
    </source>
</evidence>
<feature type="transmembrane region" description="Helical" evidence="2">
    <location>
        <begin position="170"/>
        <end position="186"/>
    </location>
</feature>
<dbReference type="Proteomes" id="UP000280960">
    <property type="component" value="Chromosome"/>
</dbReference>
<name>A0A3G2R3J7_9FIRM</name>
<feature type="transmembrane region" description="Helical" evidence="2">
    <location>
        <begin position="343"/>
        <end position="365"/>
    </location>
</feature>
<dbReference type="KEGG" id="bacg:D2962_01865"/>
<organism evidence="4 5">
    <name type="scientific">Biomaibacter acetigenes</name>
    <dbReference type="NCBI Taxonomy" id="2316383"/>
    <lineage>
        <taxon>Bacteria</taxon>
        <taxon>Bacillati</taxon>
        <taxon>Bacillota</taxon>
        <taxon>Clostridia</taxon>
        <taxon>Thermosediminibacterales</taxon>
        <taxon>Tepidanaerobacteraceae</taxon>
        <taxon>Biomaibacter</taxon>
    </lineage>
</organism>
<keyword evidence="5" id="KW-1185">Reference proteome</keyword>
<evidence type="ECO:0000259" key="3">
    <source>
        <dbReference type="SMART" id="SM00014"/>
    </source>
</evidence>
<gene>
    <name evidence="4" type="ORF">D2962_01865</name>
</gene>
<feature type="transmembrane region" description="Helical" evidence="2">
    <location>
        <begin position="403"/>
        <end position="424"/>
    </location>
</feature>
<dbReference type="InterPro" id="IPR032816">
    <property type="entry name" value="VTT_dom"/>
</dbReference>
<dbReference type="Gene3D" id="1.20.144.10">
    <property type="entry name" value="Phosphatidic acid phosphatase type 2/haloperoxidase"/>
    <property type="match status" value="1"/>
</dbReference>
<evidence type="ECO:0000256" key="2">
    <source>
        <dbReference type="SAM" id="Phobius"/>
    </source>
</evidence>
<dbReference type="EMBL" id="CP033169">
    <property type="protein sequence ID" value="AYO29517.1"/>
    <property type="molecule type" value="Genomic_DNA"/>
</dbReference>
<keyword evidence="2" id="KW-0812">Transmembrane</keyword>
<sequence length="429" mass="47315">MSGIMEFIAGTKDFFLQNGAIGLFILAFAEASFFPVPPDIVLIPLTIMSPARGLYYAAITSIASTLGGLFGYFIGIRAGRPILSRFVKENNIQKIEDMFACYGGWAVAVAGFTPIPYKVFTIASGVFRMNLTTFFIAALLSRSARFFMESAIIMAMGENAMVYINKLLGPGSFLLAVVALVIYIMVKKTRITIHFTPEKLPGYSFAKKTSEKYIVRFGEFGIYIIGGLITAGIFGMMFIKLVTEMLEKELGWLDRGVIEIFKSIQSPAIDVIVNAINVLQQPLALLVLLAAGLLWAEYLHKNAMYPAMILITFSGSFVIQWGLKSLFQRPRLLPLDHPLGFLAYSFPSGTALLFTAFLGFLAFLITKKAKSRHKITAAVIWLMLIAIMGASRIYLGMSYPTDILAGFLIGVVWLASCIVAIEAIEYYSR</sequence>
<keyword evidence="2" id="KW-1133">Transmembrane helix</keyword>
<protein>
    <submittedName>
        <fullName evidence="4">Phosphatase PAP2 family protein</fullName>
    </submittedName>
</protein>
<dbReference type="SUPFAM" id="SSF48317">
    <property type="entry name" value="Acid phosphatase/Vanadium-dependent haloperoxidase"/>
    <property type="match status" value="1"/>
</dbReference>
<dbReference type="AlphaFoldDB" id="A0A3G2R3J7"/>
<dbReference type="SMART" id="SM00014">
    <property type="entry name" value="acidPPc"/>
    <property type="match status" value="1"/>
</dbReference>
<feature type="transmembrane region" description="Helical" evidence="2">
    <location>
        <begin position="54"/>
        <end position="74"/>
    </location>
</feature>
<dbReference type="Pfam" id="PF09335">
    <property type="entry name" value="VTT_dom"/>
    <property type="match status" value="1"/>
</dbReference>
<evidence type="ECO:0000313" key="5">
    <source>
        <dbReference type="Proteomes" id="UP000280960"/>
    </source>
</evidence>
<feature type="transmembrane region" description="Helical" evidence="2">
    <location>
        <begin position="119"/>
        <end position="139"/>
    </location>
</feature>
<keyword evidence="2" id="KW-0472">Membrane</keyword>
<dbReference type="InterPro" id="IPR051311">
    <property type="entry name" value="DedA_domain"/>
</dbReference>
<feature type="transmembrane region" description="Helical" evidence="2">
    <location>
        <begin position="303"/>
        <end position="323"/>
    </location>
</feature>
<accession>A0A3G2R3J7</accession>
<feature type="domain" description="Phosphatidic acid phosphatase type 2/haloperoxidase" evidence="3">
    <location>
        <begin position="304"/>
        <end position="418"/>
    </location>
</feature>
<dbReference type="CDD" id="cd03392">
    <property type="entry name" value="PAP2_like_2"/>
    <property type="match status" value="1"/>
</dbReference>
<feature type="transmembrane region" description="Helical" evidence="2">
    <location>
        <begin position="220"/>
        <end position="239"/>
    </location>
</feature>
<dbReference type="RefSeq" id="WP_122013932.1">
    <property type="nucleotide sequence ID" value="NZ_CP033169.1"/>
</dbReference>
<reference evidence="4 5" key="1">
    <citation type="submission" date="2018-10" db="EMBL/GenBank/DDBJ databases">
        <authorList>
            <person name="Zhang X."/>
        </authorList>
    </citation>
    <scope>NUCLEOTIDE SEQUENCE [LARGE SCALE GENOMIC DNA]</scope>
    <source>
        <strain evidence="4 5">SK-G1</strain>
    </source>
</reference>